<dbReference type="Pfam" id="PF07238">
    <property type="entry name" value="PilZ"/>
    <property type="match status" value="1"/>
</dbReference>
<dbReference type="SUPFAM" id="SSF55073">
    <property type="entry name" value="Nucleotide cyclase"/>
    <property type="match status" value="1"/>
</dbReference>
<dbReference type="PROSITE" id="PS50125">
    <property type="entry name" value="GUANYLATE_CYCLASE_2"/>
    <property type="match status" value="1"/>
</dbReference>
<reference evidence="2 3" key="1">
    <citation type="submission" date="2019-07" db="EMBL/GenBank/DDBJ databases">
        <title>Draft genome for Aliikangiella sp. M105.</title>
        <authorList>
            <person name="Wang G."/>
        </authorList>
    </citation>
    <scope>NUCLEOTIDE SEQUENCE [LARGE SCALE GENOMIC DNA]</scope>
    <source>
        <strain evidence="2 3">M105</strain>
    </source>
</reference>
<proteinExistence type="predicted"/>
<dbReference type="Proteomes" id="UP000315439">
    <property type="component" value="Unassembled WGS sequence"/>
</dbReference>
<evidence type="ECO:0000313" key="2">
    <source>
        <dbReference type="EMBL" id="TQV82906.1"/>
    </source>
</evidence>
<protein>
    <submittedName>
        <fullName evidence="2">Adenylate cyclase</fullName>
    </submittedName>
</protein>
<dbReference type="SMART" id="SM00044">
    <property type="entry name" value="CYCc"/>
    <property type="match status" value="1"/>
</dbReference>
<dbReference type="Gene3D" id="2.40.10.220">
    <property type="entry name" value="predicted glycosyltransferase like domains"/>
    <property type="match status" value="1"/>
</dbReference>
<dbReference type="GO" id="GO:0035556">
    <property type="term" value="P:intracellular signal transduction"/>
    <property type="evidence" value="ECO:0007669"/>
    <property type="project" value="InterPro"/>
</dbReference>
<dbReference type="AlphaFoldDB" id="A0A545U0B2"/>
<dbReference type="GO" id="GO:0009190">
    <property type="term" value="P:cyclic nucleotide biosynthetic process"/>
    <property type="evidence" value="ECO:0007669"/>
    <property type="project" value="InterPro"/>
</dbReference>
<feature type="domain" description="Guanylate cyclase" evidence="1">
    <location>
        <begin position="69"/>
        <end position="209"/>
    </location>
</feature>
<sequence>MLITEQSTRVKPLQVNNHAELVDSLISLIKRNIDHTGNIDLDEKFRRQLADVVEQSRQQEKLAETKNISILLSDLRGFTSIAEKYSPLTVIELLNRYFQKMSQVIDSHQGVIDKFMGDSIMVLFGANDNKSSDIGSDIKSDIKKPLACAIEMQIAMNEINEISDALGMANLYMGIGINTGEVVAGTLGSDIYREYTVIGDQVNLVSRVEAHSLRGQILLSENTYRLAKDIVEIGEVNEVQVKGKSHPVKMYELLAITQPSHLKVPRREIRRSPRVEVNIPLSYQKIDGKQVLSTQFTGRIIDMSYGGLFTQTTEPLAPFSEIKVIVSLSLMGGGNSEIYARVLTCKKTPDCFESHLEFTAIEDPARKAIKSYVDQLIPGQNG</sequence>
<dbReference type="Gene3D" id="3.30.70.1230">
    <property type="entry name" value="Nucleotide cyclase"/>
    <property type="match status" value="1"/>
</dbReference>
<dbReference type="CDD" id="cd07302">
    <property type="entry name" value="CHD"/>
    <property type="match status" value="1"/>
</dbReference>
<evidence type="ECO:0000259" key="1">
    <source>
        <dbReference type="PROSITE" id="PS50125"/>
    </source>
</evidence>
<organism evidence="2 3">
    <name type="scientific">Aliikangiella coralliicola</name>
    <dbReference type="NCBI Taxonomy" id="2592383"/>
    <lineage>
        <taxon>Bacteria</taxon>
        <taxon>Pseudomonadati</taxon>
        <taxon>Pseudomonadota</taxon>
        <taxon>Gammaproteobacteria</taxon>
        <taxon>Oceanospirillales</taxon>
        <taxon>Pleioneaceae</taxon>
        <taxon>Aliikangiella</taxon>
    </lineage>
</organism>
<dbReference type="EMBL" id="VIKS01000015">
    <property type="protein sequence ID" value="TQV82906.1"/>
    <property type="molecule type" value="Genomic_DNA"/>
</dbReference>
<dbReference type="PANTHER" id="PTHR43081">
    <property type="entry name" value="ADENYLATE CYCLASE, TERMINAL-DIFFERENTIATION SPECIFIC-RELATED"/>
    <property type="match status" value="1"/>
</dbReference>
<dbReference type="PANTHER" id="PTHR43081:SF1">
    <property type="entry name" value="ADENYLATE CYCLASE, TERMINAL-DIFFERENTIATION SPECIFIC"/>
    <property type="match status" value="1"/>
</dbReference>
<accession>A0A545U0B2</accession>
<dbReference type="Pfam" id="PF00211">
    <property type="entry name" value="Guanylate_cyc"/>
    <property type="match status" value="1"/>
</dbReference>
<keyword evidence="3" id="KW-1185">Reference proteome</keyword>
<dbReference type="InterPro" id="IPR009875">
    <property type="entry name" value="PilZ_domain"/>
</dbReference>
<dbReference type="GO" id="GO:0004016">
    <property type="term" value="F:adenylate cyclase activity"/>
    <property type="evidence" value="ECO:0007669"/>
    <property type="project" value="UniProtKB-ARBA"/>
</dbReference>
<comment type="caution">
    <text evidence="2">The sequence shown here is derived from an EMBL/GenBank/DDBJ whole genome shotgun (WGS) entry which is preliminary data.</text>
</comment>
<dbReference type="GO" id="GO:0035438">
    <property type="term" value="F:cyclic-di-GMP binding"/>
    <property type="evidence" value="ECO:0007669"/>
    <property type="project" value="InterPro"/>
</dbReference>
<dbReference type="InterPro" id="IPR029787">
    <property type="entry name" value="Nucleotide_cyclase"/>
</dbReference>
<gene>
    <name evidence="2" type="ORF">FLL46_24355</name>
</gene>
<dbReference type="InterPro" id="IPR050697">
    <property type="entry name" value="Adenylyl/Guanylyl_Cyclase_3/4"/>
</dbReference>
<dbReference type="RefSeq" id="WP_142934633.1">
    <property type="nucleotide sequence ID" value="NZ_ML660171.1"/>
</dbReference>
<evidence type="ECO:0000313" key="3">
    <source>
        <dbReference type="Proteomes" id="UP000315439"/>
    </source>
</evidence>
<dbReference type="InterPro" id="IPR001054">
    <property type="entry name" value="A/G_cyclase"/>
</dbReference>
<dbReference type="OrthoDB" id="9806704at2"/>
<name>A0A545U0B2_9GAMM</name>